<dbReference type="InterPro" id="IPR056453">
    <property type="entry name" value="HTH_DNAJC9"/>
</dbReference>
<evidence type="ECO:0000256" key="1">
    <source>
        <dbReference type="SAM" id="MobiDB-lite"/>
    </source>
</evidence>
<feature type="domain" description="J" evidence="2">
    <location>
        <begin position="32"/>
        <end position="97"/>
    </location>
</feature>
<proteinExistence type="predicted"/>
<organism evidence="3 4">
    <name type="scientific">Adiantum capillus-veneris</name>
    <name type="common">Maidenhair fern</name>
    <dbReference type="NCBI Taxonomy" id="13818"/>
    <lineage>
        <taxon>Eukaryota</taxon>
        <taxon>Viridiplantae</taxon>
        <taxon>Streptophyta</taxon>
        <taxon>Embryophyta</taxon>
        <taxon>Tracheophyta</taxon>
        <taxon>Polypodiopsida</taxon>
        <taxon>Polypodiidae</taxon>
        <taxon>Polypodiales</taxon>
        <taxon>Pteridineae</taxon>
        <taxon>Pteridaceae</taxon>
        <taxon>Vittarioideae</taxon>
        <taxon>Adiantum</taxon>
    </lineage>
</organism>
<dbReference type="SMART" id="SM00271">
    <property type="entry name" value="DnaJ"/>
    <property type="match status" value="1"/>
</dbReference>
<dbReference type="Gene3D" id="1.10.287.110">
    <property type="entry name" value="DnaJ domain"/>
    <property type="match status" value="1"/>
</dbReference>
<dbReference type="OrthoDB" id="445556at2759"/>
<dbReference type="Proteomes" id="UP000886520">
    <property type="component" value="Chromosome 12"/>
</dbReference>
<feature type="region of interest" description="Disordered" evidence="1">
    <location>
        <begin position="1"/>
        <end position="29"/>
    </location>
</feature>
<dbReference type="PRINTS" id="PR00625">
    <property type="entry name" value="JDOMAIN"/>
</dbReference>
<dbReference type="InterPro" id="IPR042977">
    <property type="entry name" value="AtJ6-like"/>
</dbReference>
<dbReference type="PANTHER" id="PTHR44916">
    <property type="entry name" value="CHAPERONE DNAJ-DOMAIN SUPERFAMILY PROTEIN-RELATED"/>
    <property type="match status" value="1"/>
</dbReference>
<dbReference type="PROSITE" id="PS50076">
    <property type="entry name" value="DNAJ_2"/>
    <property type="match status" value="1"/>
</dbReference>
<reference evidence="3" key="1">
    <citation type="submission" date="2021-01" db="EMBL/GenBank/DDBJ databases">
        <title>Adiantum capillus-veneris genome.</title>
        <authorList>
            <person name="Fang Y."/>
            <person name="Liao Q."/>
        </authorList>
    </citation>
    <scope>NUCLEOTIDE SEQUENCE</scope>
    <source>
        <strain evidence="3">H3</strain>
        <tissue evidence="3">Leaf</tissue>
    </source>
</reference>
<keyword evidence="4" id="KW-1185">Reference proteome</keyword>
<feature type="compositionally biased region" description="Basic residues" evidence="1">
    <location>
        <begin position="204"/>
        <end position="216"/>
    </location>
</feature>
<dbReference type="InterPro" id="IPR036869">
    <property type="entry name" value="J_dom_sf"/>
</dbReference>
<protein>
    <recommendedName>
        <fullName evidence="2">J domain-containing protein</fullName>
    </recommendedName>
</protein>
<evidence type="ECO:0000313" key="4">
    <source>
        <dbReference type="Proteomes" id="UP000886520"/>
    </source>
</evidence>
<evidence type="ECO:0000313" key="3">
    <source>
        <dbReference type="EMBL" id="KAI5072391.1"/>
    </source>
</evidence>
<accession>A0A9D4URG0</accession>
<dbReference type="AlphaFoldDB" id="A0A9D4URG0"/>
<dbReference type="SUPFAM" id="SSF46565">
    <property type="entry name" value="Chaperone J-domain"/>
    <property type="match status" value="1"/>
</dbReference>
<feature type="compositionally biased region" description="Polar residues" evidence="1">
    <location>
        <begin position="231"/>
        <end position="241"/>
    </location>
</feature>
<dbReference type="InterPro" id="IPR001623">
    <property type="entry name" value="DnaJ_domain"/>
</dbReference>
<evidence type="ECO:0000259" key="2">
    <source>
        <dbReference type="PROSITE" id="PS50076"/>
    </source>
</evidence>
<dbReference type="PANTHER" id="PTHR44916:SF1">
    <property type="entry name" value="CHAPERONE DNAJ-DOMAIN SUPERFAMILY PROTEIN-RELATED"/>
    <property type="match status" value="1"/>
</dbReference>
<sequence length="288" mass="32768">MPRKSKRAERKQDDEEEATSKEAAQEAPTSASLYEVLGVERTATHEEIRKAYHRLALRLHPDKNPGDQNAKEKFQALQDVIAVLGDPEKRKVYDETGSTEDAELSNEVVQGLYQFFKAVFKPVTEDDIEEFAASYQGSESETQDLKNLYTKCKGNMDIVFDRLMCSDPQQDSHRFMDLINEAISAGELKEYDVYKRWAKKIAKKPRPVAQKRPKRGKTSEGSEASLFAIISNRQKQRNSMDSLAAALEAKYSGNEKSKKSKVKHQEPSEEEFEAAQKRIAERMKARGK</sequence>
<dbReference type="Pfam" id="PF23302">
    <property type="entry name" value="HTH_DNAJC9"/>
    <property type="match status" value="1"/>
</dbReference>
<gene>
    <name evidence="3" type="ORF">GOP47_0012497</name>
</gene>
<comment type="caution">
    <text evidence="3">The sequence shown here is derived from an EMBL/GenBank/DDBJ whole genome shotgun (WGS) entry which is preliminary data.</text>
</comment>
<feature type="compositionally biased region" description="Basic and acidic residues" evidence="1">
    <location>
        <begin position="10"/>
        <end position="24"/>
    </location>
</feature>
<dbReference type="Pfam" id="PF00226">
    <property type="entry name" value="DnaJ"/>
    <property type="match status" value="1"/>
</dbReference>
<feature type="region of interest" description="Disordered" evidence="1">
    <location>
        <begin position="204"/>
        <end position="274"/>
    </location>
</feature>
<feature type="compositionally biased region" description="Basic and acidic residues" evidence="1">
    <location>
        <begin position="253"/>
        <end position="267"/>
    </location>
</feature>
<name>A0A9D4URG0_ADICA</name>
<dbReference type="EMBL" id="JABFUD020000012">
    <property type="protein sequence ID" value="KAI5072391.1"/>
    <property type="molecule type" value="Genomic_DNA"/>
</dbReference>
<dbReference type="CDD" id="cd06257">
    <property type="entry name" value="DnaJ"/>
    <property type="match status" value="1"/>
</dbReference>